<dbReference type="Proteomes" id="UP000280834">
    <property type="component" value="Unassembled WGS sequence"/>
</dbReference>
<gene>
    <name evidence="1" type="ORF">BTMF_LOCUS15923</name>
</gene>
<reference evidence="1 2" key="2">
    <citation type="submission" date="2018-11" db="EMBL/GenBank/DDBJ databases">
        <authorList>
            <consortium name="Pathogen Informatics"/>
        </authorList>
    </citation>
    <scope>NUCLEOTIDE SEQUENCE [LARGE SCALE GENOMIC DNA]</scope>
</reference>
<keyword evidence="2" id="KW-1185">Reference proteome</keyword>
<proteinExistence type="predicted"/>
<organism evidence="3">
    <name type="scientific">Brugia timori</name>
    <dbReference type="NCBI Taxonomy" id="42155"/>
    <lineage>
        <taxon>Eukaryota</taxon>
        <taxon>Metazoa</taxon>
        <taxon>Ecdysozoa</taxon>
        <taxon>Nematoda</taxon>
        <taxon>Chromadorea</taxon>
        <taxon>Rhabditida</taxon>
        <taxon>Spirurina</taxon>
        <taxon>Spiruromorpha</taxon>
        <taxon>Filarioidea</taxon>
        <taxon>Onchocercidae</taxon>
        <taxon>Brugia</taxon>
    </lineage>
</organism>
<dbReference type="AlphaFoldDB" id="A0A0R3RD38"/>
<accession>A0A0R3RD38</accession>
<dbReference type="EMBL" id="UZAG01023363">
    <property type="protein sequence ID" value="VDO56491.1"/>
    <property type="molecule type" value="Genomic_DNA"/>
</dbReference>
<dbReference type="STRING" id="42155.A0A0R3RD38"/>
<sequence length="74" mass="8144">MAGTSNLDCTTLNFFFFQREASDCDSDSIASCSSESIIEKTPKKKLRSSSSSIHVMIFLSFLEHIGGKSKFSIV</sequence>
<dbReference type="WBParaSite" id="BTMF_0001796101-mRNA-1">
    <property type="protein sequence ID" value="BTMF_0001796101-mRNA-1"/>
    <property type="gene ID" value="BTMF_0001796101"/>
</dbReference>
<name>A0A0R3RD38_9BILA</name>
<evidence type="ECO:0000313" key="2">
    <source>
        <dbReference type="Proteomes" id="UP000280834"/>
    </source>
</evidence>
<evidence type="ECO:0000313" key="1">
    <source>
        <dbReference type="EMBL" id="VDO56491.1"/>
    </source>
</evidence>
<evidence type="ECO:0000313" key="3">
    <source>
        <dbReference type="WBParaSite" id="BTMF_0001796101-mRNA-1"/>
    </source>
</evidence>
<protein>
    <submittedName>
        <fullName evidence="3">Ovule protein</fullName>
    </submittedName>
</protein>
<reference evidence="3" key="1">
    <citation type="submission" date="2017-02" db="UniProtKB">
        <authorList>
            <consortium name="WormBaseParasite"/>
        </authorList>
    </citation>
    <scope>IDENTIFICATION</scope>
</reference>